<keyword evidence="1" id="KW-0472">Membrane</keyword>
<keyword evidence="1" id="KW-1133">Transmembrane helix</keyword>
<name>A0A1Y5P990_9MYCO</name>
<feature type="transmembrane region" description="Helical" evidence="1">
    <location>
        <begin position="302"/>
        <end position="321"/>
    </location>
</feature>
<reference evidence="2" key="1">
    <citation type="submission" date="2016-03" db="EMBL/GenBank/DDBJ databases">
        <authorList>
            <person name="Ploux O."/>
        </authorList>
    </citation>
    <scope>NUCLEOTIDE SEQUENCE</scope>
    <source>
        <strain evidence="2">UC10</strain>
    </source>
</reference>
<feature type="transmembrane region" description="Helical" evidence="1">
    <location>
        <begin position="27"/>
        <end position="49"/>
    </location>
</feature>
<feature type="transmembrane region" description="Helical" evidence="1">
    <location>
        <begin position="396"/>
        <end position="417"/>
    </location>
</feature>
<accession>A0A1Y5P990</accession>
<proteinExistence type="predicted"/>
<evidence type="ECO:0000256" key="1">
    <source>
        <dbReference type="SAM" id="Phobius"/>
    </source>
</evidence>
<keyword evidence="1" id="KW-0812">Transmembrane</keyword>
<feature type="transmembrane region" description="Helical" evidence="1">
    <location>
        <begin position="243"/>
        <end position="264"/>
    </location>
</feature>
<dbReference type="AlphaFoldDB" id="A0A1Y5P990"/>
<sequence>MTAAVEVAPPVAADPPAPSMHRRRRNVVWPFTFFAIFFVLYALVGYFLFRTGYVNPDASARVGNAGYTMMSRYPHLGAVGFVWNPLPSFVEIPLFKLTYWNSFIRSTGYVGAIQSALFMAGAVFQIRGIALDRQVSTLARWIAIAAFAFHPMIVFYGGCGMSEGAELFLLLWACRHLLRWLRTSAPINLVMCGVALALCYLTRIEATVALAATGMLVFAVSVVRNRPAWGWRGGTQLGIHDAVVVSFLPLFAIVTWALSSWLLVGSLFDSYTSQYGNAAQVAASGIGTLTQAVGLEGTTRNIAAQLLGMQPLIVVVLAMVLTRAVRKRCIDVLAPLAMFGGILVFQIYAIYTAATFGWFRFFMTAIPLAVVALLVTTTPGPPQSRPARVHTRRSPVWLVPMLALVLITSVPSAWAAMMNPAIGKEEFGVRAVIWPDRYSKAEHWAFWGGELSRNTAAWFDNQNLPDGSVLVDTFSLAKTWLASNHPKQFTIRSDYDFFDKVNSPLDSGVHYLLVPKPTGLGKLDAINLRYPTMWSDGAGLATLALSVVNPQGFEQFRIYKINGAD</sequence>
<dbReference type="EMBL" id="FLQS01000014">
    <property type="protein sequence ID" value="SBS75243.1"/>
    <property type="molecule type" value="Genomic_DNA"/>
</dbReference>
<feature type="transmembrane region" description="Helical" evidence="1">
    <location>
        <begin position="357"/>
        <end position="375"/>
    </location>
</feature>
<evidence type="ECO:0008006" key="3">
    <source>
        <dbReference type="Google" id="ProtNLM"/>
    </source>
</evidence>
<evidence type="ECO:0000313" key="2">
    <source>
        <dbReference type="EMBL" id="SBS75243.1"/>
    </source>
</evidence>
<organism evidence="2">
    <name type="scientific">uncultured Mycobacterium sp</name>
    <dbReference type="NCBI Taxonomy" id="171292"/>
    <lineage>
        <taxon>Bacteria</taxon>
        <taxon>Bacillati</taxon>
        <taxon>Actinomycetota</taxon>
        <taxon>Actinomycetes</taxon>
        <taxon>Mycobacteriales</taxon>
        <taxon>Mycobacteriaceae</taxon>
        <taxon>Mycobacterium</taxon>
        <taxon>environmental samples</taxon>
    </lineage>
</organism>
<feature type="transmembrane region" description="Helical" evidence="1">
    <location>
        <begin position="333"/>
        <end position="351"/>
    </location>
</feature>
<gene>
    <name evidence="2" type="ORF">MHPYR_210028</name>
</gene>
<protein>
    <recommendedName>
        <fullName evidence="3">Glycosyltransferase RgtA/B/C/D-like domain-containing protein</fullName>
    </recommendedName>
</protein>
<feature type="transmembrane region" description="Helical" evidence="1">
    <location>
        <begin position="107"/>
        <end position="126"/>
    </location>
</feature>
<feature type="transmembrane region" description="Helical" evidence="1">
    <location>
        <begin position="138"/>
        <end position="159"/>
    </location>
</feature>
<feature type="transmembrane region" description="Helical" evidence="1">
    <location>
        <begin position="204"/>
        <end position="223"/>
    </location>
</feature>